<feature type="domain" description="RRM" evidence="3">
    <location>
        <begin position="206"/>
        <end position="278"/>
    </location>
</feature>
<evidence type="ECO:0000313" key="5">
    <source>
        <dbReference type="Proteomes" id="UP000825729"/>
    </source>
</evidence>
<dbReference type="Pfam" id="PF00076">
    <property type="entry name" value="RRM_1"/>
    <property type="match status" value="2"/>
</dbReference>
<dbReference type="Gene3D" id="3.30.70.330">
    <property type="match status" value="2"/>
</dbReference>
<protein>
    <recommendedName>
        <fullName evidence="3">RRM domain-containing protein</fullName>
    </recommendedName>
</protein>
<comment type="caution">
    <text evidence="4">The sequence shown here is derived from an EMBL/GenBank/DDBJ whole genome shotgun (WGS) entry which is preliminary data.</text>
</comment>
<dbReference type="InterPro" id="IPR050502">
    <property type="entry name" value="Euk_RNA-bind_prot"/>
</dbReference>
<sequence length="303" mass="33499">MAAAAGVPFVSILGSKNNSCHHHSQPGSVSLSTRAQRFPSLTYSFSLFPNIVLGYRPRGVSIPRISAVVDGQPVEEATLREDDSKEDAGDGLLPDGLEPVIRSCKLYVCNLPRSCDIAELDQLFRPYGTVQLVEVSRDAETGMSKGCGFVVMSSIAEAIAAIEALDGCDLDGREIRVRYSADLFSKKKNIDTLARMAKNTVFESPHRAYVGNLAWSVKPKDLREYFSQFGTVVSVRLLFDRKTGTRRVFAFLSFSSAEELEAAIASSGKEFFGRTLLIFSGCKVCYESREDEFTWQFTWRQIG</sequence>
<dbReference type="GO" id="GO:1901259">
    <property type="term" value="P:chloroplast rRNA processing"/>
    <property type="evidence" value="ECO:0007669"/>
    <property type="project" value="TreeGrafter"/>
</dbReference>
<keyword evidence="5" id="KW-1185">Reference proteome</keyword>
<dbReference type="Proteomes" id="UP000825729">
    <property type="component" value="Unassembled WGS sequence"/>
</dbReference>
<dbReference type="SMART" id="SM00360">
    <property type="entry name" value="RRM"/>
    <property type="match status" value="2"/>
</dbReference>
<dbReference type="GO" id="GO:0003729">
    <property type="term" value="F:mRNA binding"/>
    <property type="evidence" value="ECO:0007669"/>
    <property type="project" value="TreeGrafter"/>
</dbReference>
<dbReference type="EMBL" id="JAINDJ010000002">
    <property type="protein sequence ID" value="KAG9456048.1"/>
    <property type="molecule type" value="Genomic_DNA"/>
</dbReference>
<evidence type="ECO:0000259" key="3">
    <source>
        <dbReference type="PROSITE" id="PS50102"/>
    </source>
</evidence>
<organism evidence="4 5">
    <name type="scientific">Aristolochia fimbriata</name>
    <name type="common">White veined hardy Dutchman's pipe vine</name>
    <dbReference type="NCBI Taxonomy" id="158543"/>
    <lineage>
        <taxon>Eukaryota</taxon>
        <taxon>Viridiplantae</taxon>
        <taxon>Streptophyta</taxon>
        <taxon>Embryophyta</taxon>
        <taxon>Tracheophyta</taxon>
        <taxon>Spermatophyta</taxon>
        <taxon>Magnoliopsida</taxon>
        <taxon>Magnoliidae</taxon>
        <taxon>Piperales</taxon>
        <taxon>Aristolochiaceae</taxon>
        <taxon>Aristolochia</taxon>
    </lineage>
</organism>
<dbReference type="AlphaFoldDB" id="A0AAV7F8Z1"/>
<keyword evidence="1 2" id="KW-0694">RNA-binding</keyword>
<reference evidence="4 5" key="1">
    <citation type="submission" date="2021-07" db="EMBL/GenBank/DDBJ databases">
        <title>The Aristolochia fimbriata genome: insights into angiosperm evolution, floral development and chemical biosynthesis.</title>
        <authorList>
            <person name="Jiao Y."/>
        </authorList>
    </citation>
    <scope>NUCLEOTIDE SEQUENCE [LARGE SCALE GENOMIC DNA]</scope>
    <source>
        <strain evidence="4">IBCAS-2021</strain>
        <tissue evidence="4">Leaf</tissue>
    </source>
</reference>
<name>A0AAV7F8Z1_ARIFI</name>
<evidence type="ECO:0000313" key="4">
    <source>
        <dbReference type="EMBL" id="KAG9456048.1"/>
    </source>
</evidence>
<evidence type="ECO:0000256" key="1">
    <source>
        <dbReference type="ARBA" id="ARBA00022884"/>
    </source>
</evidence>
<evidence type="ECO:0000256" key="2">
    <source>
        <dbReference type="PROSITE-ProRule" id="PRU00176"/>
    </source>
</evidence>
<feature type="domain" description="RRM" evidence="3">
    <location>
        <begin position="104"/>
        <end position="182"/>
    </location>
</feature>
<dbReference type="PANTHER" id="PTHR48025">
    <property type="entry name" value="OS02G0815200 PROTEIN"/>
    <property type="match status" value="1"/>
</dbReference>
<proteinExistence type="predicted"/>
<dbReference type="PANTHER" id="PTHR48025:SF7">
    <property type="entry name" value="RNA-BINDING (RRM_RBD_RNP MOTIFS) FAMILY PROTEIN"/>
    <property type="match status" value="1"/>
</dbReference>
<dbReference type="InterPro" id="IPR035979">
    <property type="entry name" value="RBD_domain_sf"/>
</dbReference>
<accession>A0AAV7F8Z1</accession>
<gene>
    <name evidence="4" type="ORF">H6P81_000556</name>
</gene>
<dbReference type="SUPFAM" id="SSF54928">
    <property type="entry name" value="RNA-binding domain, RBD"/>
    <property type="match status" value="2"/>
</dbReference>
<dbReference type="InterPro" id="IPR012677">
    <property type="entry name" value="Nucleotide-bd_a/b_plait_sf"/>
</dbReference>
<dbReference type="PROSITE" id="PS50102">
    <property type="entry name" value="RRM"/>
    <property type="match status" value="2"/>
</dbReference>
<dbReference type="InterPro" id="IPR000504">
    <property type="entry name" value="RRM_dom"/>
</dbReference>
<dbReference type="GO" id="GO:0009535">
    <property type="term" value="C:chloroplast thylakoid membrane"/>
    <property type="evidence" value="ECO:0007669"/>
    <property type="project" value="TreeGrafter"/>
</dbReference>